<reference evidence="1" key="2">
    <citation type="submission" date="2023-05" db="EMBL/GenBank/DDBJ databases">
        <authorList>
            <person name="Schelkunov M.I."/>
        </authorList>
    </citation>
    <scope>NUCLEOTIDE SEQUENCE</scope>
    <source>
        <strain evidence="1">Hsosn_3</strain>
        <tissue evidence="1">Leaf</tissue>
    </source>
</reference>
<proteinExistence type="predicted"/>
<evidence type="ECO:0000313" key="1">
    <source>
        <dbReference type="EMBL" id="KAK1390651.1"/>
    </source>
</evidence>
<gene>
    <name evidence="1" type="ORF">POM88_018829</name>
</gene>
<sequence>MVNDGFKYDLKILQDSQNFKTAPYPSKLLNLSELALALQNYDNGLSLDVIIQVYNNLDGKEKYEGNPPSMFKNIKLESINLTVFHLYEDLSPVGKKLPLLFANQGPPLTVLQKKNHRTVLNHNNGLCGLTTLSEQEGCFASLEEMLEFVTKRMGEDIKLVSPLAGKWQKYMVSRIPKIISR</sequence>
<keyword evidence="2" id="KW-1185">Reference proteome</keyword>
<dbReference type="AlphaFoldDB" id="A0AAD8IS55"/>
<name>A0AAD8IS55_9APIA</name>
<accession>A0AAD8IS55</accession>
<organism evidence="1 2">
    <name type="scientific">Heracleum sosnowskyi</name>
    <dbReference type="NCBI Taxonomy" id="360622"/>
    <lineage>
        <taxon>Eukaryota</taxon>
        <taxon>Viridiplantae</taxon>
        <taxon>Streptophyta</taxon>
        <taxon>Embryophyta</taxon>
        <taxon>Tracheophyta</taxon>
        <taxon>Spermatophyta</taxon>
        <taxon>Magnoliopsida</taxon>
        <taxon>eudicotyledons</taxon>
        <taxon>Gunneridae</taxon>
        <taxon>Pentapetalae</taxon>
        <taxon>asterids</taxon>
        <taxon>campanulids</taxon>
        <taxon>Apiales</taxon>
        <taxon>Apiaceae</taxon>
        <taxon>Apioideae</taxon>
        <taxon>apioid superclade</taxon>
        <taxon>Tordylieae</taxon>
        <taxon>Tordyliinae</taxon>
        <taxon>Heracleum</taxon>
    </lineage>
</organism>
<dbReference type="EMBL" id="JAUIZM010000004">
    <property type="protein sequence ID" value="KAK1390651.1"/>
    <property type="molecule type" value="Genomic_DNA"/>
</dbReference>
<evidence type="ECO:0000313" key="2">
    <source>
        <dbReference type="Proteomes" id="UP001237642"/>
    </source>
</evidence>
<protein>
    <submittedName>
        <fullName evidence="1">Uncharacterized protein</fullName>
    </submittedName>
</protein>
<comment type="caution">
    <text evidence="1">The sequence shown here is derived from an EMBL/GenBank/DDBJ whole genome shotgun (WGS) entry which is preliminary data.</text>
</comment>
<reference evidence="1" key="1">
    <citation type="submission" date="2023-02" db="EMBL/GenBank/DDBJ databases">
        <title>Genome of toxic invasive species Heracleum sosnowskyi carries increased number of genes despite the absence of recent whole-genome duplications.</title>
        <authorList>
            <person name="Schelkunov M."/>
            <person name="Shtratnikova V."/>
            <person name="Makarenko M."/>
            <person name="Klepikova A."/>
            <person name="Omelchenko D."/>
            <person name="Novikova G."/>
            <person name="Obukhova E."/>
            <person name="Bogdanov V."/>
            <person name="Penin A."/>
            <person name="Logacheva M."/>
        </authorList>
    </citation>
    <scope>NUCLEOTIDE SEQUENCE</scope>
    <source>
        <strain evidence="1">Hsosn_3</strain>
        <tissue evidence="1">Leaf</tissue>
    </source>
</reference>
<dbReference type="Proteomes" id="UP001237642">
    <property type="component" value="Unassembled WGS sequence"/>
</dbReference>